<dbReference type="Proteomes" id="UP000275267">
    <property type="component" value="Unassembled WGS sequence"/>
</dbReference>
<keyword evidence="4" id="KW-1185">Reference proteome</keyword>
<protein>
    <submittedName>
        <fullName evidence="3">Uncharacterized protein</fullName>
    </submittedName>
</protein>
<proteinExistence type="predicted"/>
<accession>A0A3L6R920</accession>
<organism evidence="3 4">
    <name type="scientific">Panicum miliaceum</name>
    <name type="common">Proso millet</name>
    <name type="synonym">Broomcorn millet</name>
    <dbReference type="NCBI Taxonomy" id="4540"/>
    <lineage>
        <taxon>Eukaryota</taxon>
        <taxon>Viridiplantae</taxon>
        <taxon>Streptophyta</taxon>
        <taxon>Embryophyta</taxon>
        <taxon>Tracheophyta</taxon>
        <taxon>Spermatophyta</taxon>
        <taxon>Magnoliopsida</taxon>
        <taxon>Liliopsida</taxon>
        <taxon>Poales</taxon>
        <taxon>Poaceae</taxon>
        <taxon>PACMAD clade</taxon>
        <taxon>Panicoideae</taxon>
        <taxon>Panicodae</taxon>
        <taxon>Paniceae</taxon>
        <taxon>Panicinae</taxon>
        <taxon>Panicum</taxon>
        <taxon>Panicum sect. Panicum</taxon>
    </lineage>
</organism>
<reference evidence="4" key="1">
    <citation type="journal article" date="2019" name="Nat. Commun.">
        <title>The genome of broomcorn millet.</title>
        <authorList>
            <person name="Zou C."/>
            <person name="Miki D."/>
            <person name="Li D."/>
            <person name="Tang Q."/>
            <person name="Xiao L."/>
            <person name="Rajput S."/>
            <person name="Deng P."/>
            <person name="Jia W."/>
            <person name="Huang R."/>
            <person name="Zhang M."/>
            <person name="Sun Y."/>
            <person name="Hu J."/>
            <person name="Fu X."/>
            <person name="Schnable P.S."/>
            <person name="Li F."/>
            <person name="Zhang H."/>
            <person name="Feng B."/>
            <person name="Zhu X."/>
            <person name="Liu R."/>
            <person name="Schnable J.C."/>
            <person name="Zhu J.-K."/>
            <person name="Zhang H."/>
        </authorList>
    </citation>
    <scope>NUCLEOTIDE SEQUENCE [LARGE SCALE GENOMIC DNA]</scope>
</reference>
<name>A0A3L6R920_PANMI</name>
<comment type="caution">
    <text evidence="3">The sequence shown here is derived from an EMBL/GenBank/DDBJ whole genome shotgun (WGS) entry which is preliminary data.</text>
</comment>
<feature type="coiled-coil region" evidence="1">
    <location>
        <begin position="49"/>
        <end position="76"/>
    </location>
</feature>
<feature type="compositionally biased region" description="Acidic residues" evidence="2">
    <location>
        <begin position="1"/>
        <end position="10"/>
    </location>
</feature>
<dbReference type="OrthoDB" id="624824at2759"/>
<keyword evidence="1" id="KW-0175">Coiled coil</keyword>
<feature type="compositionally biased region" description="Basic and acidic residues" evidence="2">
    <location>
        <begin position="21"/>
        <end position="43"/>
    </location>
</feature>
<sequence>MTPATEEESAWLDRLSGAAKGAREARDGKDGGDRQSVEFDHDDPRGRVVQAFLARLARLREELERSKAEEQKDTKDL</sequence>
<dbReference type="EMBL" id="PQIB02000009">
    <property type="protein sequence ID" value="RLM99043.1"/>
    <property type="molecule type" value="Genomic_DNA"/>
</dbReference>
<evidence type="ECO:0000313" key="4">
    <source>
        <dbReference type="Proteomes" id="UP000275267"/>
    </source>
</evidence>
<feature type="region of interest" description="Disordered" evidence="2">
    <location>
        <begin position="1"/>
        <end position="43"/>
    </location>
</feature>
<evidence type="ECO:0000313" key="3">
    <source>
        <dbReference type="EMBL" id="RLM99043.1"/>
    </source>
</evidence>
<dbReference type="AlphaFoldDB" id="A0A3L6R920"/>
<evidence type="ECO:0000256" key="1">
    <source>
        <dbReference type="SAM" id="Coils"/>
    </source>
</evidence>
<evidence type="ECO:0000256" key="2">
    <source>
        <dbReference type="SAM" id="MobiDB-lite"/>
    </source>
</evidence>
<gene>
    <name evidence="3" type="ORF">C2845_PM06G27330</name>
</gene>